<evidence type="ECO:0000313" key="2">
    <source>
        <dbReference type="EMBL" id="RLN05097.1"/>
    </source>
</evidence>
<dbReference type="AlphaFoldDB" id="A0A3L6RKX6"/>
<keyword evidence="3" id="KW-1185">Reference proteome</keyword>
<dbReference type="EMBL" id="PQIB02000008">
    <property type="protein sequence ID" value="RLN05097.1"/>
    <property type="molecule type" value="Genomic_DNA"/>
</dbReference>
<evidence type="ECO:0000256" key="1">
    <source>
        <dbReference type="SAM" id="MobiDB-lite"/>
    </source>
</evidence>
<dbReference type="PANTHER" id="PTHR48243:SF1">
    <property type="entry name" value="AMINOTRANSFERASE-LIKE PLANT MOBILE DOMAIN-CONTAINING PROTEIN"/>
    <property type="match status" value="1"/>
</dbReference>
<name>A0A3L6RKX6_PANMI</name>
<dbReference type="PANTHER" id="PTHR48243">
    <property type="entry name" value="AMINOTRANSFERASE-LIKE PLANT MOBILE DOMAIN-CONTAINING PROTEIN"/>
    <property type="match status" value="1"/>
</dbReference>
<proteinExistence type="predicted"/>
<dbReference type="Proteomes" id="UP000275267">
    <property type="component" value="Unassembled WGS sequence"/>
</dbReference>
<dbReference type="OrthoDB" id="10361118at2759"/>
<gene>
    <name evidence="2" type="ORF">C2845_PM13G08210</name>
</gene>
<accession>A0A3L6RKX6</accession>
<comment type="caution">
    <text evidence="2">The sequence shown here is derived from an EMBL/GenBank/DDBJ whole genome shotgun (WGS) entry which is preliminary data.</text>
</comment>
<reference evidence="3" key="1">
    <citation type="journal article" date="2019" name="Nat. Commun.">
        <title>The genome of broomcorn millet.</title>
        <authorList>
            <person name="Zou C."/>
            <person name="Miki D."/>
            <person name="Li D."/>
            <person name="Tang Q."/>
            <person name="Xiao L."/>
            <person name="Rajput S."/>
            <person name="Deng P."/>
            <person name="Jia W."/>
            <person name="Huang R."/>
            <person name="Zhang M."/>
            <person name="Sun Y."/>
            <person name="Hu J."/>
            <person name="Fu X."/>
            <person name="Schnable P.S."/>
            <person name="Li F."/>
            <person name="Zhang H."/>
            <person name="Feng B."/>
            <person name="Zhu X."/>
            <person name="Liu R."/>
            <person name="Schnable J.C."/>
            <person name="Zhu J.-K."/>
            <person name="Zhang H."/>
        </authorList>
    </citation>
    <scope>NUCLEOTIDE SEQUENCE [LARGE SCALE GENOMIC DNA]</scope>
</reference>
<sequence length="140" mass="16055">MSWTLKFKSGAKKAMHIRFKSRSDSGSQTPTHVSDSMSIDSNPQAGEGATSWRIRVLTEEGKIVLRSDKERQAFAMMRDCSFEHICIFDEELLTRTGMDNEFESIFHAVRWSEFWRITELGLKLLTLEFLSTLEVTDTGI</sequence>
<feature type="compositionally biased region" description="Polar residues" evidence="1">
    <location>
        <begin position="24"/>
        <end position="44"/>
    </location>
</feature>
<evidence type="ECO:0000313" key="3">
    <source>
        <dbReference type="Proteomes" id="UP000275267"/>
    </source>
</evidence>
<organism evidence="2 3">
    <name type="scientific">Panicum miliaceum</name>
    <name type="common">Proso millet</name>
    <name type="synonym">Broomcorn millet</name>
    <dbReference type="NCBI Taxonomy" id="4540"/>
    <lineage>
        <taxon>Eukaryota</taxon>
        <taxon>Viridiplantae</taxon>
        <taxon>Streptophyta</taxon>
        <taxon>Embryophyta</taxon>
        <taxon>Tracheophyta</taxon>
        <taxon>Spermatophyta</taxon>
        <taxon>Magnoliopsida</taxon>
        <taxon>Liliopsida</taxon>
        <taxon>Poales</taxon>
        <taxon>Poaceae</taxon>
        <taxon>PACMAD clade</taxon>
        <taxon>Panicoideae</taxon>
        <taxon>Panicodae</taxon>
        <taxon>Paniceae</taxon>
        <taxon>Panicinae</taxon>
        <taxon>Panicum</taxon>
        <taxon>Panicum sect. Panicum</taxon>
    </lineage>
</organism>
<protein>
    <submittedName>
        <fullName evidence="2">Uncharacterized protein</fullName>
    </submittedName>
</protein>
<feature type="region of interest" description="Disordered" evidence="1">
    <location>
        <begin position="18"/>
        <end position="50"/>
    </location>
</feature>